<protein>
    <submittedName>
        <fullName evidence="1">Uncharacterized protein</fullName>
    </submittedName>
</protein>
<dbReference type="GeneID" id="54986984"/>
<name>A0A2I6PHV8_9CAUD</name>
<keyword evidence="2" id="KW-1185">Reference proteome</keyword>
<dbReference type="RefSeq" id="YP_009796594.1">
    <property type="nucleotide sequence ID" value="NC_047902.1"/>
</dbReference>
<organism evidence="1 2">
    <name type="scientific">Pseudomonas phage PMBT3</name>
    <dbReference type="NCBI Taxonomy" id="2059856"/>
    <lineage>
        <taxon>Viruses</taxon>
        <taxon>Duplodnaviria</taxon>
        <taxon>Heunggongvirae</taxon>
        <taxon>Uroviricota</taxon>
        <taxon>Caudoviricetes</taxon>
        <taxon>Maxrubnervirus</taxon>
        <taxon>Maxrubnervirus PMBT3</taxon>
    </lineage>
</organism>
<accession>A0A2I6PHV8</accession>
<dbReference type="KEGG" id="vg:54986984"/>
<dbReference type="EMBL" id="MG596799">
    <property type="protein sequence ID" value="AUM59645.1"/>
    <property type="molecule type" value="Genomic_DNA"/>
</dbReference>
<evidence type="ECO:0000313" key="1">
    <source>
        <dbReference type="EMBL" id="AUM59645.1"/>
    </source>
</evidence>
<evidence type="ECO:0000313" key="2">
    <source>
        <dbReference type="Proteomes" id="UP000240704"/>
    </source>
</evidence>
<proteinExistence type="predicted"/>
<reference evidence="2" key="1">
    <citation type="submission" date="2017-11" db="EMBL/GenBank/DDBJ databases">
        <title>Genome sequence and characterization of the novel virulent phage PMBT3 infecting Pseudomonas sp.</title>
        <authorList>
            <person name="Koberg S."/>
            <person name="Brinks E."/>
            <person name="Heller K.J."/>
            <person name="Neve H."/>
            <person name="Franz C.M.A.P."/>
        </authorList>
    </citation>
    <scope>NUCLEOTIDE SEQUENCE [LARGE SCALE GENOMIC DNA]</scope>
</reference>
<sequence length="173" mass="19403">MAASIGGVFEKEMVLVFRMLFEQRLVSFHRLTDTAAAGSVVADQPSDYLLGLPSGSGNLQDGQRLCFLEVKASEKYHSMPKDAVRPAQRGAIGRFRAMLGIPYYILFWDSQDGVMQLWDGMAVHDTSRIDKKFLLATWTGVGVINKLQKQRVADLLIDYFQIPPYADTLNKSR</sequence>
<dbReference type="Proteomes" id="UP000240704">
    <property type="component" value="Segment"/>
</dbReference>